<dbReference type="GO" id="GO:0043531">
    <property type="term" value="F:ADP binding"/>
    <property type="evidence" value="ECO:0007669"/>
    <property type="project" value="InterPro"/>
</dbReference>
<dbReference type="PANTHER" id="PTHR33463:SF187">
    <property type="entry name" value="AND NB-ARC DOMAIN DISEASE RESISTANCE PROTEIN, PUTATIVE-RELATED"/>
    <property type="match status" value="1"/>
</dbReference>
<dbReference type="EMBL" id="OU503039">
    <property type="protein sequence ID" value="CAI9760453.1"/>
    <property type="molecule type" value="Genomic_DNA"/>
</dbReference>
<protein>
    <recommendedName>
        <fullName evidence="2">NB-ARC domain-containing protein</fullName>
    </recommendedName>
</protein>
<accession>A0AAD2DQ64</accession>
<keyword evidence="4" id="KW-1185">Reference proteome</keyword>
<dbReference type="InterPro" id="IPR027417">
    <property type="entry name" value="P-loop_NTPase"/>
</dbReference>
<organism evidence="3 4">
    <name type="scientific">Fraxinus pennsylvanica</name>
    <dbReference type="NCBI Taxonomy" id="56036"/>
    <lineage>
        <taxon>Eukaryota</taxon>
        <taxon>Viridiplantae</taxon>
        <taxon>Streptophyta</taxon>
        <taxon>Embryophyta</taxon>
        <taxon>Tracheophyta</taxon>
        <taxon>Spermatophyta</taxon>
        <taxon>Magnoliopsida</taxon>
        <taxon>eudicotyledons</taxon>
        <taxon>Gunneridae</taxon>
        <taxon>Pentapetalae</taxon>
        <taxon>asterids</taxon>
        <taxon>lamiids</taxon>
        <taxon>Lamiales</taxon>
        <taxon>Oleaceae</taxon>
        <taxon>Oleeae</taxon>
        <taxon>Fraxinus</taxon>
    </lineage>
</organism>
<reference evidence="3" key="1">
    <citation type="submission" date="2023-05" db="EMBL/GenBank/DDBJ databases">
        <authorList>
            <person name="Huff M."/>
        </authorList>
    </citation>
    <scope>NUCLEOTIDE SEQUENCE</scope>
</reference>
<dbReference type="SUPFAM" id="SSF52540">
    <property type="entry name" value="P-loop containing nucleoside triphosphate hydrolases"/>
    <property type="match status" value="1"/>
</dbReference>
<dbReference type="InterPro" id="IPR002182">
    <property type="entry name" value="NB-ARC"/>
</dbReference>
<dbReference type="Gene3D" id="3.40.50.300">
    <property type="entry name" value="P-loop containing nucleotide triphosphate hydrolases"/>
    <property type="match status" value="1"/>
</dbReference>
<name>A0AAD2DQ64_9LAMI</name>
<dbReference type="Proteomes" id="UP000834106">
    <property type="component" value="Chromosome 4"/>
</dbReference>
<keyword evidence="1" id="KW-0611">Plant defense</keyword>
<evidence type="ECO:0000256" key="1">
    <source>
        <dbReference type="ARBA" id="ARBA00022821"/>
    </source>
</evidence>
<gene>
    <name evidence="3" type="ORF">FPE_LOCUS7883</name>
</gene>
<dbReference type="AlphaFoldDB" id="A0AAD2DQ64"/>
<evidence type="ECO:0000259" key="2">
    <source>
        <dbReference type="Pfam" id="PF00931"/>
    </source>
</evidence>
<evidence type="ECO:0000313" key="4">
    <source>
        <dbReference type="Proteomes" id="UP000834106"/>
    </source>
</evidence>
<dbReference type="PANTHER" id="PTHR33463">
    <property type="entry name" value="NB-ARC DOMAIN-CONTAINING PROTEIN-RELATED"/>
    <property type="match status" value="1"/>
</dbReference>
<dbReference type="InterPro" id="IPR050905">
    <property type="entry name" value="Plant_NBS-LRR"/>
</dbReference>
<sequence length="123" mass="14174">MTEEVTELLELNFPQELFLEVDESIDIWVSLMDDSVLNIGIYGMAGVGKTTLAMHVHNKLLKESTFLGHVYWVTVSQEFSIYKLQNDIAHILKLYFSCENDERKRAAELSRIQGEGEICTYIR</sequence>
<dbReference type="Pfam" id="PF00931">
    <property type="entry name" value="NB-ARC"/>
    <property type="match status" value="1"/>
</dbReference>
<proteinExistence type="predicted"/>
<feature type="domain" description="NB-ARC" evidence="2">
    <location>
        <begin position="27"/>
        <end position="106"/>
    </location>
</feature>
<evidence type="ECO:0000313" key="3">
    <source>
        <dbReference type="EMBL" id="CAI9760453.1"/>
    </source>
</evidence>